<dbReference type="Proteomes" id="UP000748308">
    <property type="component" value="Unassembled WGS sequence"/>
</dbReference>
<reference evidence="3" key="1">
    <citation type="submission" date="2019-03" db="EMBL/GenBank/DDBJ databases">
        <title>Lake Tanganyika Metagenome-Assembled Genomes (MAGs).</title>
        <authorList>
            <person name="Tran P."/>
        </authorList>
    </citation>
    <scope>NUCLEOTIDE SEQUENCE</scope>
    <source>
        <strain evidence="3">M_DeepCast_400m_m2_100</strain>
    </source>
</reference>
<evidence type="ECO:0000313" key="3">
    <source>
        <dbReference type="EMBL" id="MBM3316460.1"/>
    </source>
</evidence>
<protein>
    <submittedName>
        <fullName evidence="3">M48 family metallopeptidase</fullName>
    </submittedName>
</protein>
<sequence>MSRTAKSGGERARRLGRRSAARREEAEEREALLERLRGDAASIAARFGLRYRAIEAENGRVRRRYGSCHSDGVIKIRLRHVTTGRPLKYSSMVATLCHELAHLKHFHHGASFRDFNEVVLDYARRSGIYRPRAPGRPAAEGAPLTRPAPAALAAGRLPGARPAPPPRPGQPEQLILL</sequence>
<evidence type="ECO:0000256" key="1">
    <source>
        <dbReference type="SAM" id="MobiDB-lite"/>
    </source>
</evidence>
<evidence type="ECO:0000259" key="2">
    <source>
        <dbReference type="Pfam" id="PF01863"/>
    </source>
</evidence>
<organism evidence="3 4">
    <name type="scientific">Eiseniibacteriota bacterium</name>
    <dbReference type="NCBI Taxonomy" id="2212470"/>
    <lineage>
        <taxon>Bacteria</taxon>
        <taxon>Candidatus Eiseniibacteriota</taxon>
    </lineage>
</organism>
<feature type="domain" description="YgjP-like metallopeptidase" evidence="2">
    <location>
        <begin position="28"/>
        <end position="121"/>
    </location>
</feature>
<feature type="region of interest" description="Disordered" evidence="1">
    <location>
        <begin position="131"/>
        <end position="177"/>
    </location>
</feature>
<proteinExistence type="predicted"/>
<gene>
    <name evidence="3" type="ORF">FJY75_01280</name>
</gene>
<dbReference type="Pfam" id="PF01863">
    <property type="entry name" value="YgjP-like"/>
    <property type="match status" value="1"/>
</dbReference>
<accession>A0A937X6H3</accession>
<dbReference type="AlphaFoldDB" id="A0A937X6H3"/>
<evidence type="ECO:0000313" key="4">
    <source>
        <dbReference type="Proteomes" id="UP000748308"/>
    </source>
</evidence>
<feature type="compositionally biased region" description="Low complexity" evidence="1">
    <location>
        <begin position="131"/>
        <end position="160"/>
    </location>
</feature>
<dbReference type="InterPro" id="IPR002725">
    <property type="entry name" value="YgjP-like_metallopeptidase"/>
</dbReference>
<comment type="caution">
    <text evidence="3">The sequence shown here is derived from an EMBL/GenBank/DDBJ whole genome shotgun (WGS) entry which is preliminary data.</text>
</comment>
<name>A0A937X6H3_UNCEI</name>
<dbReference type="Gene3D" id="3.30.2010.10">
    <property type="entry name" value="Metalloproteases ('zincins'), catalytic domain"/>
    <property type="match status" value="1"/>
</dbReference>
<dbReference type="EMBL" id="VGIY01000014">
    <property type="protein sequence ID" value="MBM3316460.1"/>
    <property type="molecule type" value="Genomic_DNA"/>
</dbReference>
<feature type="region of interest" description="Disordered" evidence="1">
    <location>
        <begin position="1"/>
        <end position="25"/>
    </location>
</feature>